<dbReference type="AlphaFoldDB" id="A0A834SCG5"/>
<accession>A0A834SCG5</accession>
<dbReference type="Proteomes" id="UP000634136">
    <property type="component" value="Unassembled WGS sequence"/>
</dbReference>
<evidence type="ECO:0000313" key="2">
    <source>
        <dbReference type="Proteomes" id="UP000634136"/>
    </source>
</evidence>
<protein>
    <submittedName>
        <fullName evidence="1">Uncharacterized protein</fullName>
    </submittedName>
</protein>
<comment type="caution">
    <text evidence="1">The sequence shown here is derived from an EMBL/GenBank/DDBJ whole genome shotgun (WGS) entry which is preliminary data.</text>
</comment>
<evidence type="ECO:0000313" key="1">
    <source>
        <dbReference type="EMBL" id="KAF7800577.1"/>
    </source>
</evidence>
<name>A0A834SCG5_9FABA</name>
<reference evidence="1" key="1">
    <citation type="submission" date="2020-09" db="EMBL/GenBank/DDBJ databases">
        <title>Genome-Enabled Discovery of Anthraquinone Biosynthesis in Senna tora.</title>
        <authorList>
            <person name="Kang S.-H."/>
            <person name="Pandey R.P."/>
            <person name="Lee C.-M."/>
            <person name="Sim J.-S."/>
            <person name="Jeong J.-T."/>
            <person name="Choi B.-S."/>
            <person name="Jung M."/>
            <person name="Ginzburg D."/>
            <person name="Zhao K."/>
            <person name="Won S.Y."/>
            <person name="Oh T.-J."/>
            <person name="Yu Y."/>
            <person name="Kim N.-H."/>
            <person name="Lee O.R."/>
            <person name="Lee T.-H."/>
            <person name="Bashyal P."/>
            <person name="Kim T.-S."/>
            <person name="Lee W.-H."/>
            <person name="Kawkins C."/>
            <person name="Kim C.-K."/>
            <person name="Kim J.S."/>
            <person name="Ahn B.O."/>
            <person name="Rhee S.Y."/>
            <person name="Sohng J.K."/>
        </authorList>
    </citation>
    <scope>NUCLEOTIDE SEQUENCE</scope>
    <source>
        <tissue evidence="1">Leaf</tissue>
    </source>
</reference>
<organism evidence="1 2">
    <name type="scientific">Senna tora</name>
    <dbReference type="NCBI Taxonomy" id="362788"/>
    <lineage>
        <taxon>Eukaryota</taxon>
        <taxon>Viridiplantae</taxon>
        <taxon>Streptophyta</taxon>
        <taxon>Embryophyta</taxon>
        <taxon>Tracheophyta</taxon>
        <taxon>Spermatophyta</taxon>
        <taxon>Magnoliopsida</taxon>
        <taxon>eudicotyledons</taxon>
        <taxon>Gunneridae</taxon>
        <taxon>Pentapetalae</taxon>
        <taxon>rosids</taxon>
        <taxon>fabids</taxon>
        <taxon>Fabales</taxon>
        <taxon>Fabaceae</taxon>
        <taxon>Caesalpinioideae</taxon>
        <taxon>Cassia clade</taxon>
        <taxon>Senna</taxon>
    </lineage>
</organism>
<proteinExistence type="predicted"/>
<dbReference type="EMBL" id="JAAIUW010000320">
    <property type="protein sequence ID" value="KAF7800577.1"/>
    <property type="molecule type" value="Genomic_DNA"/>
</dbReference>
<sequence>MLIHDPRSSQAMTTPIAASNAHRFANTTRTDVFHSLAQQLFCLVIHEGFRDPTAICHPEYVKTWSALLPCHDDSNWSIKTTLDPPSSHAMTTSNGELKPLRFANTRGTDVFQSLAQQVFGKVIREGF</sequence>
<keyword evidence="2" id="KW-1185">Reference proteome</keyword>
<gene>
    <name evidence="1" type="ORF">G2W53_044994</name>
</gene>